<gene>
    <name evidence="1" type="ORF">REB14_06945</name>
</gene>
<evidence type="ECO:0000313" key="2">
    <source>
        <dbReference type="Proteomes" id="UP001260959"/>
    </source>
</evidence>
<evidence type="ECO:0000313" key="1">
    <source>
        <dbReference type="EMBL" id="MDR4951917.1"/>
    </source>
</evidence>
<dbReference type="Proteomes" id="UP001260959">
    <property type="component" value="Unassembled WGS sequence"/>
</dbReference>
<proteinExistence type="predicted"/>
<reference evidence="1 2" key="1">
    <citation type="submission" date="2023-08" db="EMBL/GenBank/DDBJ databases">
        <authorList>
            <person name="Maltman C."/>
        </authorList>
    </citation>
    <scope>NUCLEOTIDE SEQUENCE [LARGE SCALE GENOMIC DNA]</scope>
    <source>
        <strain evidence="1 2">ES2</strain>
    </source>
</reference>
<sequence>MNNFKEMKWGTIIGKKLSFEWNQIKGFINKIPKLINLIISYNVASGKLLIPILSTVEKTVLNAEKFFGLYHKLLKSNQSGMKKILSDNLKNGKKMNNLKQIYTSN</sequence>
<organism evidence="1 2">
    <name type="scientific">Chryseobacterium metallicongregator</name>
    <dbReference type="NCBI Taxonomy" id="3073042"/>
    <lineage>
        <taxon>Bacteria</taxon>
        <taxon>Pseudomonadati</taxon>
        <taxon>Bacteroidota</taxon>
        <taxon>Flavobacteriia</taxon>
        <taxon>Flavobacteriales</taxon>
        <taxon>Weeksellaceae</taxon>
        <taxon>Chryseobacterium group</taxon>
        <taxon>Chryseobacterium</taxon>
    </lineage>
</organism>
<keyword evidence="2" id="KW-1185">Reference proteome</keyword>
<dbReference type="RefSeq" id="WP_145953203.1">
    <property type="nucleotide sequence ID" value="NZ_JAVIXS010000004.1"/>
</dbReference>
<accession>A0ABU1E396</accession>
<comment type="caution">
    <text evidence="1">The sequence shown here is derived from an EMBL/GenBank/DDBJ whole genome shotgun (WGS) entry which is preliminary data.</text>
</comment>
<dbReference type="EMBL" id="JAVIXS010000004">
    <property type="protein sequence ID" value="MDR4951917.1"/>
    <property type="molecule type" value="Genomic_DNA"/>
</dbReference>
<protein>
    <submittedName>
        <fullName evidence="1">Uncharacterized protein</fullName>
    </submittedName>
</protein>
<name>A0ABU1E396_9FLAO</name>